<reference evidence="1 2" key="1">
    <citation type="journal article" date="2018" name="BMC Genomics">
        <title>Genomic evidence for intraspecific hybridization in a clonal and extremely halotolerant yeast.</title>
        <authorList>
            <person name="Gostincar C."/>
            <person name="Stajich J.E."/>
            <person name="Zupancic J."/>
            <person name="Zalar P."/>
            <person name="Gunde-Cimerman N."/>
        </authorList>
    </citation>
    <scope>NUCLEOTIDE SEQUENCE [LARGE SCALE GENOMIC DNA]</scope>
    <source>
        <strain evidence="1 2">EXF-151</strain>
    </source>
</reference>
<accession>A0A3M7CXW1</accession>
<name>A0A3M7CXW1_HORWE</name>
<dbReference type="EMBL" id="QWIN01000190">
    <property type="protein sequence ID" value="RMY56843.1"/>
    <property type="molecule type" value="Genomic_DNA"/>
</dbReference>
<proteinExistence type="predicted"/>
<gene>
    <name evidence="1" type="ORF">D0865_03440</name>
</gene>
<comment type="caution">
    <text evidence="1">The sequence shown here is derived from an EMBL/GenBank/DDBJ whole genome shotgun (WGS) entry which is preliminary data.</text>
</comment>
<dbReference type="AlphaFoldDB" id="A0A3M7CXW1"/>
<dbReference type="OrthoDB" id="408631at2759"/>
<organism evidence="1 2">
    <name type="scientific">Hortaea werneckii</name>
    <name type="common">Black yeast</name>
    <name type="synonym">Cladosporium werneckii</name>
    <dbReference type="NCBI Taxonomy" id="91943"/>
    <lineage>
        <taxon>Eukaryota</taxon>
        <taxon>Fungi</taxon>
        <taxon>Dikarya</taxon>
        <taxon>Ascomycota</taxon>
        <taxon>Pezizomycotina</taxon>
        <taxon>Dothideomycetes</taxon>
        <taxon>Dothideomycetidae</taxon>
        <taxon>Mycosphaerellales</taxon>
        <taxon>Teratosphaeriaceae</taxon>
        <taxon>Hortaea</taxon>
    </lineage>
</organism>
<evidence type="ECO:0000313" key="2">
    <source>
        <dbReference type="Proteomes" id="UP000270230"/>
    </source>
</evidence>
<dbReference type="Proteomes" id="UP000270230">
    <property type="component" value="Unassembled WGS sequence"/>
</dbReference>
<protein>
    <submittedName>
        <fullName evidence="1">Uncharacterized protein</fullName>
    </submittedName>
</protein>
<sequence>MQDYMLAFTRSPNSLPSLGWPLFNPNATDGGLLLEFGNGTTVKNITGDYYALPGNKLAAVLDLEN</sequence>
<evidence type="ECO:0000313" key="1">
    <source>
        <dbReference type="EMBL" id="RMY56843.1"/>
    </source>
</evidence>